<dbReference type="Proteomes" id="UP000226037">
    <property type="component" value="Segment"/>
</dbReference>
<keyword evidence="2" id="KW-0645">Protease</keyword>
<evidence type="ECO:0000313" key="3">
    <source>
        <dbReference type="Proteomes" id="UP000226037"/>
    </source>
</evidence>
<sequence>MSNEHMTPARARIETQRLLDAHGLTGWRVTFGTARTRNGSCSYSTRTINLSRTLMAFRSYEETLDTIRHEVAHALTPGHKHDRVWAAKCRELGGNGQRCNGIADAAKREQLVQTALWVGTCGHGNQFPKHRQPKRLVGWFCKCQPGQKTPVVWAKTR</sequence>
<dbReference type="GO" id="GO:0008233">
    <property type="term" value="F:peptidase activity"/>
    <property type="evidence" value="ECO:0007669"/>
    <property type="project" value="UniProtKB-KW"/>
</dbReference>
<evidence type="ECO:0000313" key="2">
    <source>
        <dbReference type="EMBL" id="ASZ74777.1"/>
    </source>
</evidence>
<dbReference type="GO" id="GO:0006950">
    <property type="term" value="P:response to stress"/>
    <property type="evidence" value="ECO:0007669"/>
    <property type="project" value="UniProtKB-ARBA"/>
</dbReference>
<protein>
    <submittedName>
        <fullName evidence="2">Protease</fullName>
    </submittedName>
</protein>
<dbReference type="EMBL" id="MF668280">
    <property type="protein sequence ID" value="ASZ74777.1"/>
    <property type="molecule type" value="Genomic_DNA"/>
</dbReference>
<keyword evidence="2" id="KW-0378">Hydrolase</keyword>
<keyword evidence="3" id="KW-1185">Reference proteome</keyword>
<gene>
    <name evidence="2" type="ORF">SEA_PHABBA_240</name>
</gene>
<dbReference type="SMART" id="SM00731">
    <property type="entry name" value="SprT"/>
    <property type="match status" value="1"/>
</dbReference>
<dbReference type="Pfam" id="PF10263">
    <property type="entry name" value="SprT-like"/>
    <property type="match status" value="1"/>
</dbReference>
<feature type="domain" description="SprT-like" evidence="1">
    <location>
        <begin position="3"/>
        <end position="149"/>
    </location>
</feature>
<dbReference type="Gene3D" id="3.30.2010.10">
    <property type="entry name" value="Metalloproteases ('zincins'), catalytic domain"/>
    <property type="match status" value="1"/>
</dbReference>
<name>A0A249XSQ9_9CAUD</name>
<proteinExistence type="predicted"/>
<reference evidence="3" key="1">
    <citation type="submission" date="2017-08" db="EMBL/GenBank/DDBJ databases">
        <authorList>
            <person name="de Groot N.N."/>
        </authorList>
    </citation>
    <scope>NUCLEOTIDE SEQUENCE [LARGE SCALE GENOMIC DNA]</scope>
</reference>
<evidence type="ECO:0000259" key="1">
    <source>
        <dbReference type="SMART" id="SM00731"/>
    </source>
</evidence>
<dbReference type="InterPro" id="IPR006640">
    <property type="entry name" value="SprT-like_domain"/>
</dbReference>
<accession>A0A249XSQ9</accession>
<organism evidence="2 3">
    <name type="scientific">Mycobacterium phage Phabba</name>
    <dbReference type="NCBI Taxonomy" id="2027899"/>
    <lineage>
        <taxon>Viruses</taxon>
        <taxon>Duplodnaviria</taxon>
        <taxon>Heunggongvirae</taxon>
        <taxon>Uroviricota</taxon>
        <taxon>Caudoviricetes</taxon>
        <taxon>Ceeclamvirinae</taxon>
        <taxon>Myrnavirus</taxon>
        <taxon>Myrnavirus phabba</taxon>
        <taxon>Myranavirus phabba</taxon>
    </lineage>
</organism>
<dbReference type="GO" id="GO:0006508">
    <property type="term" value="P:proteolysis"/>
    <property type="evidence" value="ECO:0007669"/>
    <property type="project" value="UniProtKB-KW"/>
</dbReference>